<keyword evidence="3" id="KW-1185">Reference proteome</keyword>
<evidence type="ECO:0000256" key="1">
    <source>
        <dbReference type="SAM" id="MobiDB-lite"/>
    </source>
</evidence>
<gene>
    <name evidence="2" type="ORF">Scep_007334</name>
</gene>
<sequence length="187" mass="19698">MAGKKKKKGWRERLRRRTSGSGVEPAVLGGGSQLRGPGTVAPARRVRRSEALRSACKDRTRSRAAMAMARWCGRTARRRDGESERSDIARALSRTSCGAASIGSARATSAAQSDNSIARHRRVLARAFARLARATRGIAASGAAAATAGSGNGTMRRSCDAVNGAVARYQPVGCAISMKSRRRDGGT</sequence>
<name>A0AAP0KCB4_9MAGN</name>
<evidence type="ECO:0000313" key="2">
    <source>
        <dbReference type="EMBL" id="KAK9148577.1"/>
    </source>
</evidence>
<feature type="compositionally biased region" description="Basic residues" evidence="1">
    <location>
        <begin position="1"/>
        <end position="18"/>
    </location>
</feature>
<accession>A0AAP0KCB4</accession>
<organism evidence="2 3">
    <name type="scientific">Stephania cephalantha</name>
    <dbReference type="NCBI Taxonomy" id="152367"/>
    <lineage>
        <taxon>Eukaryota</taxon>
        <taxon>Viridiplantae</taxon>
        <taxon>Streptophyta</taxon>
        <taxon>Embryophyta</taxon>
        <taxon>Tracheophyta</taxon>
        <taxon>Spermatophyta</taxon>
        <taxon>Magnoliopsida</taxon>
        <taxon>Ranunculales</taxon>
        <taxon>Menispermaceae</taxon>
        <taxon>Menispermoideae</taxon>
        <taxon>Cissampelideae</taxon>
        <taxon>Stephania</taxon>
    </lineage>
</organism>
<evidence type="ECO:0000313" key="3">
    <source>
        <dbReference type="Proteomes" id="UP001419268"/>
    </source>
</evidence>
<proteinExistence type="predicted"/>
<dbReference type="Proteomes" id="UP001419268">
    <property type="component" value="Unassembled WGS sequence"/>
</dbReference>
<protein>
    <submittedName>
        <fullName evidence="2">Uncharacterized protein</fullName>
    </submittedName>
</protein>
<dbReference type="AlphaFoldDB" id="A0AAP0KCB4"/>
<reference evidence="2 3" key="1">
    <citation type="submission" date="2024-01" db="EMBL/GenBank/DDBJ databases">
        <title>Genome assemblies of Stephania.</title>
        <authorList>
            <person name="Yang L."/>
        </authorList>
    </citation>
    <scope>NUCLEOTIDE SEQUENCE [LARGE SCALE GENOMIC DNA]</scope>
    <source>
        <strain evidence="2">JXDWG</strain>
        <tissue evidence="2">Leaf</tissue>
    </source>
</reference>
<feature type="region of interest" description="Disordered" evidence="1">
    <location>
        <begin position="1"/>
        <end position="46"/>
    </location>
</feature>
<comment type="caution">
    <text evidence="2">The sequence shown here is derived from an EMBL/GenBank/DDBJ whole genome shotgun (WGS) entry which is preliminary data.</text>
</comment>
<dbReference type="EMBL" id="JBBNAG010000003">
    <property type="protein sequence ID" value="KAK9148577.1"/>
    <property type="molecule type" value="Genomic_DNA"/>
</dbReference>